<accession>A0A0E0JMB6</accession>
<organism evidence="1">
    <name type="scientific">Oryza punctata</name>
    <name type="common">Red rice</name>
    <dbReference type="NCBI Taxonomy" id="4537"/>
    <lineage>
        <taxon>Eukaryota</taxon>
        <taxon>Viridiplantae</taxon>
        <taxon>Streptophyta</taxon>
        <taxon>Embryophyta</taxon>
        <taxon>Tracheophyta</taxon>
        <taxon>Spermatophyta</taxon>
        <taxon>Magnoliopsida</taxon>
        <taxon>Liliopsida</taxon>
        <taxon>Poales</taxon>
        <taxon>Poaceae</taxon>
        <taxon>BOP clade</taxon>
        <taxon>Oryzoideae</taxon>
        <taxon>Oryzeae</taxon>
        <taxon>Oryzinae</taxon>
        <taxon>Oryza</taxon>
    </lineage>
</organism>
<reference evidence="1" key="2">
    <citation type="submission" date="2018-05" db="EMBL/GenBank/DDBJ databases">
        <title>OpunRS2 (Oryza punctata Reference Sequence Version 2).</title>
        <authorList>
            <person name="Zhang J."/>
            <person name="Kudrna D."/>
            <person name="Lee S."/>
            <person name="Talag J."/>
            <person name="Welchert J."/>
            <person name="Wing R.A."/>
        </authorList>
    </citation>
    <scope>NUCLEOTIDE SEQUENCE [LARGE SCALE GENOMIC DNA]</scope>
</reference>
<dbReference type="Proteomes" id="UP000026962">
    <property type="component" value="Chromosome 1"/>
</dbReference>
<keyword evidence="2" id="KW-1185">Reference proteome</keyword>
<dbReference type="EnsemblPlants" id="OPUNC01G26160.1">
    <property type="protein sequence ID" value="OPUNC01G26160.1"/>
    <property type="gene ID" value="OPUNC01G26160"/>
</dbReference>
<proteinExistence type="predicted"/>
<dbReference type="AlphaFoldDB" id="A0A0E0JMB6"/>
<reference evidence="1" key="1">
    <citation type="submission" date="2015-04" db="UniProtKB">
        <authorList>
            <consortium name="EnsemblPlants"/>
        </authorList>
    </citation>
    <scope>IDENTIFICATION</scope>
</reference>
<evidence type="ECO:0000313" key="2">
    <source>
        <dbReference type="Proteomes" id="UP000026962"/>
    </source>
</evidence>
<name>A0A0E0JMB6_ORYPU</name>
<sequence length="131" mass="15225">MDGMSVVSADAYWKGEYGEILEEWLVKSFPVQLESRIWNETSDYTADQDDAFEDNEDPDLLRESFEIQHMLNSTGYGIYRGYEDLDDLRRVYENQRRSQYIQDSHESSNSSVHGSLGISIDSDWSFNFAGR</sequence>
<protein>
    <submittedName>
        <fullName evidence="1">Uncharacterized protein</fullName>
    </submittedName>
</protein>
<evidence type="ECO:0000313" key="1">
    <source>
        <dbReference type="EnsemblPlants" id="OPUNC01G26160.1"/>
    </source>
</evidence>
<dbReference type="Gramene" id="OPUNC01G26160.1">
    <property type="protein sequence ID" value="OPUNC01G26160.1"/>
    <property type="gene ID" value="OPUNC01G26160"/>
</dbReference>
<dbReference type="HOGENOM" id="CLU_2007678_0_0_1"/>